<evidence type="ECO:0000256" key="1">
    <source>
        <dbReference type="SAM" id="MobiDB-lite"/>
    </source>
</evidence>
<sequence>MSHDQAPRIQHVQPGVSAYNSVCREALDYLNGAILQMSSCPNLFTTKTTAAELQKAADYLAQIRLEDQLFSNATASWRERFSERELVTQRQALLNLKNKLSDPGGQFLPRYRTNMDHGNVRCTSDTCGTKEVTKRTLEEDGIGWTDTSVRAAHAWAEQELKDLNKELEPLAKAAQKRMEQYLDEVDITDRFSGYRRNMGYLRRRNPEDIKALENTLNTSIRPPVAPRWHLGLDWERAEAVGTQNYSAPGDNNDCHVDQTAFMKRYDAKEDPRKKAGIEIHYPGRSEYQDRYLIPSLVEVGEAETVPPATHRATFEQPPGVRGRGLQVGIDPMQVHNKGYGVNPAPNYYRDFDPGPKPDKSDLEYPKSEAKTKYTWPKIESNEPLPWVIE</sequence>
<dbReference type="Proteomes" id="UP001497525">
    <property type="component" value="Unassembled WGS sequence"/>
</dbReference>
<dbReference type="EMBL" id="CAXLJL010000523">
    <property type="protein sequence ID" value="CAL5138715.1"/>
    <property type="molecule type" value="Genomic_DNA"/>
</dbReference>
<dbReference type="AlphaFoldDB" id="A0AAV2TPN5"/>
<evidence type="ECO:0000313" key="3">
    <source>
        <dbReference type="Proteomes" id="UP001497525"/>
    </source>
</evidence>
<comment type="caution">
    <text evidence="2">The sequence shown here is derived from an EMBL/GenBank/DDBJ whole genome shotgun (WGS) entry which is preliminary data.</text>
</comment>
<evidence type="ECO:0000313" key="2">
    <source>
        <dbReference type="EMBL" id="CAL5138715.1"/>
    </source>
</evidence>
<reference evidence="2" key="1">
    <citation type="submission" date="2024-06" db="EMBL/GenBank/DDBJ databases">
        <authorList>
            <person name="Liu X."/>
            <person name="Lenzi L."/>
            <person name="Haldenby T S."/>
            <person name="Uol C."/>
        </authorList>
    </citation>
    <scope>NUCLEOTIDE SEQUENCE</scope>
</reference>
<feature type="compositionally biased region" description="Basic and acidic residues" evidence="1">
    <location>
        <begin position="349"/>
        <end position="369"/>
    </location>
</feature>
<gene>
    <name evidence="2" type="ORF">CDAUBV1_LOCUS13528</name>
</gene>
<proteinExistence type="predicted"/>
<organism evidence="2 3">
    <name type="scientific">Calicophoron daubneyi</name>
    <name type="common">Rumen fluke</name>
    <name type="synonym">Paramphistomum daubneyi</name>
    <dbReference type="NCBI Taxonomy" id="300641"/>
    <lineage>
        <taxon>Eukaryota</taxon>
        <taxon>Metazoa</taxon>
        <taxon>Spiralia</taxon>
        <taxon>Lophotrochozoa</taxon>
        <taxon>Platyhelminthes</taxon>
        <taxon>Trematoda</taxon>
        <taxon>Digenea</taxon>
        <taxon>Plagiorchiida</taxon>
        <taxon>Pronocephalata</taxon>
        <taxon>Paramphistomoidea</taxon>
        <taxon>Paramphistomidae</taxon>
        <taxon>Calicophoron</taxon>
    </lineage>
</organism>
<name>A0AAV2TPN5_CALDB</name>
<accession>A0AAV2TPN5</accession>
<feature type="region of interest" description="Disordered" evidence="1">
    <location>
        <begin position="340"/>
        <end position="369"/>
    </location>
</feature>
<protein>
    <submittedName>
        <fullName evidence="2">Uncharacterized protein</fullName>
    </submittedName>
</protein>